<dbReference type="GO" id="GO:0016491">
    <property type="term" value="F:oxidoreductase activity"/>
    <property type="evidence" value="ECO:0007669"/>
    <property type="project" value="UniProtKB-KW"/>
</dbReference>
<evidence type="ECO:0000313" key="4">
    <source>
        <dbReference type="Proteomes" id="UP000292781"/>
    </source>
</evidence>
<dbReference type="Gene3D" id="3.50.50.60">
    <property type="entry name" value="FAD/NAD(P)-binding domain"/>
    <property type="match status" value="1"/>
</dbReference>
<dbReference type="PANTHER" id="PTHR13847:SF287">
    <property type="entry name" value="FAD-DEPENDENT OXIDOREDUCTASE DOMAIN-CONTAINING PROTEIN 1"/>
    <property type="match status" value="1"/>
</dbReference>
<dbReference type="AlphaFoldDB" id="A0A4Q9VV22"/>
<comment type="caution">
    <text evidence="3">The sequence shown here is derived from an EMBL/GenBank/DDBJ whole genome shotgun (WGS) entry which is preliminary data.</text>
</comment>
<sequence>MAEHFDVVICGGAIMGSSVAWALTRDPAWTGRVLVVEKDPTYARSATTLSAASIRQQFSTPENIRLSRYGIEVIRDLKTLFGPEADIGFVERGYLTLASPAGVPILEANHRVQQAGGADIELLEPDAIARRWPWMSLDGIARAAYGRSGEGWFDAHMLLDLVRRAARAGGAVYAQAAVTGIDRVGDRITGVTLSDGRRIACDAFVDAAGPAAGDVARLAGLDLPVEPRKRCVFVVHCREEVPGLPMLIDGTAVASGVYVRPEGRFHICGVSPDEADDARADDDDFEVDYRLYEDVIWPALATRIPAFESLKLVRAWAGHYDFHTFDHNAVIGRHPQVTNFVFCNGFSGHGIQQGPAAGRAVAELLVHGAFRSIDLTVFGYDRLAAGRKVEELNII</sequence>
<dbReference type="EMBL" id="SJFN01000005">
    <property type="protein sequence ID" value="TBW40081.1"/>
    <property type="molecule type" value="Genomic_DNA"/>
</dbReference>
<reference evidence="3 4" key="1">
    <citation type="submission" date="2019-02" db="EMBL/GenBank/DDBJ databases">
        <title>Siculibacillus lacustris gen. nov., sp. nov., a new rosette-forming bacterium isolated from a freshwater crater lake (Lake St. Ana, Romania).</title>
        <authorList>
            <person name="Felfoldi T."/>
            <person name="Marton Z."/>
            <person name="Szabo A."/>
            <person name="Mentes A."/>
            <person name="Boka K."/>
            <person name="Marialigeti K."/>
            <person name="Mathe I."/>
            <person name="Koncz M."/>
            <person name="Schumann P."/>
            <person name="Toth E."/>
        </authorList>
    </citation>
    <scope>NUCLEOTIDE SEQUENCE [LARGE SCALE GENOMIC DNA]</scope>
    <source>
        <strain evidence="3 4">SA-279</strain>
    </source>
</reference>
<dbReference type="GO" id="GO:0032981">
    <property type="term" value="P:mitochondrial respiratory chain complex I assembly"/>
    <property type="evidence" value="ECO:0007669"/>
    <property type="project" value="TreeGrafter"/>
</dbReference>
<evidence type="ECO:0000313" key="3">
    <source>
        <dbReference type="EMBL" id="TBW40081.1"/>
    </source>
</evidence>
<accession>A0A4Q9VV22</accession>
<dbReference type="InterPro" id="IPR006076">
    <property type="entry name" value="FAD-dep_OxRdtase"/>
</dbReference>
<dbReference type="GO" id="GO:0005737">
    <property type="term" value="C:cytoplasm"/>
    <property type="evidence" value="ECO:0007669"/>
    <property type="project" value="TreeGrafter"/>
</dbReference>
<gene>
    <name evidence="3" type="ORF">EYW49_05290</name>
</gene>
<dbReference type="SUPFAM" id="SSF51905">
    <property type="entry name" value="FAD/NAD(P)-binding domain"/>
    <property type="match status" value="1"/>
</dbReference>
<keyword evidence="4" id="KW-1185">Reference proteome</keyword>
<name>A0A4Q9VV22_9HYPH</name>
<dbReference type="RefSeq" id="WP_131306939.1">
    <property type="nucleotide sequence ID" value="NZ_SJFN01000005.1"/>
</dbReference>
<organism evidence="3 4">
    <name type="scientific">Siculibacillus lacustris</name>
    <dbReference type="NCBI Taxonomy" id="1549641"/>
    <lineage>
        <taxon>Bacteria</taxon>
        <taxon>Pseudomonadati</taxon>
        <taxon>Pseudomonadota</taxon>
        <taxon>Alphaproteobacteria</taxon>
        <taxon>Hyphomicrobiales</taxon>
        <taxon>Ancalomicrobiaceae</taxon>
        <taxon>Siculibacillus</taxon>
    </lineage>
</organism>
<evidence type="ECO:0000259" key="2">
    <source>
        <dbReference type="Pfam" id="PF01266"/>
    </source>
</evidence>
<proteinExistence type="predicted"/>
<dbReference type="Gene3D" id="3.30.9.10">
    <property type="entry name" value="D-Amino Acid Oxidase, subunit A, domain 2"/>
    <property type="match status" value="1"/>
</dbReference>
<protein>
    <submittedName>
        <fullName evidence="3">FAD-binding oxidoreductase</fullName>
    </submittedName>
</protein>
<keyword evidence="1" id="KW-0560">Oxidoreductase</keyword>
<dbReference type="Pfam" id="PF01266">
    <property type="entry name" value="DAO"/>
    <property type="match status" value="1"/>
</dbReference>
<dbReference type="OrthoDB" id="9806452at2"/>
<evidence type="ECO:0000256" key="1">
    <source>
        <dbReference type="ARBA" id="ARBA00023002"/>
    </source>
</evidence>
<dbReference type="Proteomes" id="UP000292781">
    <property type="component" value="Unassembled WGS sequence"/>
</dbReference>
<dbReference type="InterPro" id="IPR036188">
    <property type="entry name" value="FAD/NAD-bd_sf"/>
</dbReference>
<dbReference type="PANTHER" id="PTHR13847">
    <property type="entry name" value="SARCOSINE DEHYDROGENASE-RELATED"/>
    <property type="match status" value="1"/>
</dbReference>
<feature type="domain" description="FAD dependent oxidoreductase" evidence="2">
    <location>
        <begin position="6"/>
        <end position="364"/>
    </location>
</feature>